<dbReference type="InterPro" id="IPR009057">
    <property type="entry name" value="Homeodomain-like_sf"/>
</dbReference>
<evidence type="ECO:0000313" key="7">
    <source>
        <dbReference type="EMBL" id="GDY48137.1"/>
    </source>
</evidence>
<feature type="DNA-binding region" description="H-T-H motif" evidence="4">
    <location>
        <begin position="33"/>
        <end position="52"/>
    </location>
</feature>
<dbReference type="RefSeq" id="WP_137969135.1">
    <property type="nucleotide sequence ID" value="NZ_BJHV01000001.1"/>
</dbReference>
<dbReference type="InterPro" id="IPR036271">
    <property type="entry name" value="Tet_transcr_reg_TetR-rel_C_sf"/>
</dbReference>
<organism evidence="7 8">
    <name type="scientific">Streptomyces antimycoticus</name>
    <dbReference type="NCBI Taxonomy" id="68175"/>
    <lineage>
        <taxon>Bacteria</taxon>
        <taxon>Bacillati</taxon>
        <taxon>Actinomycetota</taxon>
        <taxon>Actinomycetes</taxon>
        <taxon>Kitasatosporales</taxon>
        <taxon>Streptomycetaceae</taxon>
        <taxon>Streptomyces</taxon>
        <taxon>Streptomyces violaceusniger group</taxon>
    </lineage>
</organism>
<dbReference type="PROSITE" id="PS50977">
    <property type="entry name" value="HTH_TETR_2"/>
    <property type="match status" value="1"/>
</dbReference>
<dbReference type="EMBL" id="BJHV01000001">
    <property type="protein sequence ID" value="GDY48137.1"/>
    <property type="molecule type" value="Genomic_DNA"/>
</dbReference>
<gene>
    <name evidence="7" type="ORF">SANT12839_090190</name>
</gene>
<evidence type="ECO:0000256" key="5">
    <source>
        <dbReference type="SAM" id="MobiDB-lite"/>
    </source>
</evidence>
<reference evidence="7 8" key="1">
    <citation type="journal article" date="2020" name="Int. J. Syst. Evol. Microbiol.">
        <title>Reclassification of Streptomyces castelarensis and Streptomyces sporoclivatus as later heterotypic synonyms of Streptomyces antimycoticus.</title>
        <authorList>
            <person name="Komaki H."/>
            <person name="Tamura T."/>
        </authorList>
    </citation>
    <scope>NUCLEOTIDE SEQUENCE [LARGE SCALE GENOMIC DNA]</scope>
    <source>
        <strain evidence="7 8">NBRC 12839</strain>
    </source>
</reference>
<dbReference type="SUPFAM" id="SSF48498">
    <property type="entry name" value="Tetracyclin repressor-like, C-terminal domain"/>
    <property type="match status" value="1"/>
</dbReference>
<dbReference type="Gene3D" id="1.10.357.10">
    <property type="entry name" value="Tetracycline Repressor, domain 2"/>
    <property type="match status" value="1"/>
</dbReference>
<sequence length="226" mass="23580">MPRASRAEAERHREQVIAATAKLVRTHGADKVSVPQAMAAAGLTHGGFYRHFASKDDLIAQACTAAFAERLAAMDDLAEAEGAGPDADGNAGQDTGEERGRGARATFLATYLSTLHRDNPALGCAAAALAVDAARAEPGDPLRRAYADGMRKLVDGMERITRKSGDDSPDEGTILVELSTMIGALVLSRACAGDDLSDRILTAVRDHVLGDDGHTPEGKDTSDTAG</sequence>
<feature type="compositionally biased region" description="Low complexity" evidence="5">
    <location>
        <begin position="80"/>
        <end position="94"/>
    </location>
</feature>
<name>A0A4D4KNZ7_9ACTN</name>
<proteinExistence type="predicted"/>
<evidence type="ECO:0000313" key="8">
    <source>
        <dbReference type="Proteomes" id="UP000299290"/>
    </source>
</evidence>
<feature type="region of interest" description="Disordered" evidence="5">
    <location>
        <begin position="80"/>
        <end position="100"/>
    </location>
</feature>
<evidence type="ECO:0000256" key="1">
    <source>
        <dbReference type="ARBA" id="ARBA00023015"/>
    </source>
</evidence>
<evidence type="ECO:0000256" key="4">
    <source>
        <dbReference type="PROSITE-ProRule" id="PRU00335"/>
    </source>
</evidence>
<dbReference type="Gene3D" id="1.10.10.60">
    <property type="entry name" value="Homeodomain-like"/>
    <property type="match status" value="1"/>
</dbReference>
<dbReference type="PRINTS" id="PR00455">
    <property type="entry name" value="HTHTETR"/>
</dbReference>
<feature type="domain" description="HTH tetR-type" evidence="6">
    <location>
        <begin position="10"/>
        <end position="70"/>
    </location>
</feature>
<evidence type="ECO:0000259" key="6">
    <source>
        <dbReference type="PROSITE" id="PS50977"/>
    </source>
</evidence>
<keyword evidence="8" id="KW-1185">Reference proteome</keyword>
<accession>A0A4D4KNZ7</accession>
<dbReference type="PANTHER" id="PTHR47506">
    <property type="entry name" value="TRANSCRIPTIONAL REGULATORY PROTEIN"/>
    <property type="match status" value="1"/>
</dbReference>
<comment type="caution">
    <text evidence="7">The sequence shown here is derived from an EMBL/GenBank/DDBJ whole genome shotgun (WGS) entry which is preliminary data.</text>
</comment>
<dbReference type="SUPFAM" id="SSF46689">
    <property type="entry name" value="Homeodomain-like"/>
    <property type="match status" value="1"/>
</dbReference>
<dbReference type="Proteomes" id="UP000299290">
    <property type="component" value="Unassembled WGS sequence"/>
</dbReference>
<dbReference type="PANTHER" id="PTHR47506:SF7">
    <property type="entry name" value="TRANSCRIPTIONAL REGULATORY PROTEIN"/>
    <property type="match status" value="1"/>
</dbReference>
<dbReference type="InterPro" id="IPR001647">
    <property type="entry name" value="HTH_TetR"/>
</dbReference>
<keyword evidence="2 4" id="KW-0238">DNA-binding</keyword>
<protein>
    <submittedName>
        <fullName evidence="7">TetR family transcriptional regulator</fullName>
    </submittedName>
</protein>
<evidence type="ECO:0000256" key="3">
    <source>
        <dbReference type="ARBA" id="ARBA00023163"/>
    </source>
</evidence>
<keyword evidence="3" id="KW-0804">Transcription</keyword>
<dbReference type="GO" id="GO:0003677">
    <property type="term" value="F:DNA binding"/>
    <property type="evidence" value="ECO:0007669"/>
    <property type="project" value="UniProtKB-UniRule"/>
</dbReference>
<evidence type="ECO:0000256" key="2">
    <source>
        <dbReference type="ARBA" id="ARBA00023125"/>
    </source>
</evidence>
<dbReference type="AlphaFoldDB" id="A0A4D4KNZ7"/>
<dbReference type="Pfam" id="PF00440">
    <property type="entry name" value="TetR_N"/>
    <property type="match status" value="1"/>
</dbReference>
<keyword evidence="1" id="KW-0805">Transcription regulation</keyword>